<evidence type="ECO:0000259" key="7">
    <source>
        <dbReference type="Pfam" id="PF00746"/>
    </source>
</evidence>
<keyword evidence="5" id="KW-0472">Membrane</keyword>
<gene>
    <name evidence="8" type="ORF">SAMN04488558_11134</name>
</gene>
<dbReference type="InterPro" id="IPR013783">
    <property type="entry name" value="Ig-like_fold"/>
</dbReference>
<reference evidence="8 9" key="1">
    <citation type="submission" date="2016-10" db="EMBL/GenBank/DDBJ databases">
        <authorList>
            <person name="de Groot N.N."/>
        </authorList>
    </citation>
    <scope>NUCLEOTIDE SEQUENCE [LARGE SCALE GENOMIC DNA]</scope>
    <source>
        <strain evidence="8 9">DSM 15695</strain>
    </source>
</reference>
<evidence type="ECO:0000256" key="2">
    <source>
        <dbReference type="ARBA" id="ARBA00022525"/>
    </source>
</evidence>
<protein>
    <submittedName>
        <fullName evidence="8">LPXTG-motif cell wall anchor domain-containing protein</fullName>
    </submittedName>
</protein>
<dbReference type="InterPro" id="IPR019931">
    <property type="entry name" value="LPXTG_anchor"/>
</dbReference>
<organism evidence="8 9">
    <name type="scientific">Ignavigranum ruoffiae</name>
    <dbReference type="NCBI Taxonomy" id="89093"/>
    <lineage>
        <taxon>Bacteria</taxon>
        <taxon>Bacillati</taxon>
        <taxon>Bacillota</taxon>
        <taxon>Bacilli</taxon>
        <taxon>Lactobacillales</taxon>
        <taxon>Aerococcaceae</taxon>
        <taxon>Ignavigranum</taxon>
    </lineage>
</organism>
<keyword evidence="5" id="KW-0812">Transmembrane</keyword>
<dbReference type="NCBIfam" id="NF033510">
    <property type="entry name" value="Ca_tandemer"/>
    <property type="match status" value="2"/>
</dbReference>
<dbReference type="OrthoDB" id="2249813at2"/>
<dbReference type="EMBL" id="FOEN01000011">
    <property type="protein sequence ID" value="SEQ45182.1"/>
    <property type="molecule type" value="Genomic_DNA"/>
</dbReference>
<keyword evidence="3 6" id="KW-0732">Signal</keyword>
<evidence type="ECO:0000313" key="8">
    <source>
        <dbReference type="EMBL" id="SEQ45182.1"/>
    </source>
</evidence>
<dbReference type="RefSeq" id="WP_092572567.1">
    <property type="nucleotide sequence ID" value="NZ_FOEN01000011.1"/>
</dbReference>
<feature type="transmembrane region" description="Helical" evidence="5">
    <location>
        <begin position="559"/>
        <end position="578"/>
    </location>
</feature>
<sequence>METKKKHYSYKWVSACAASLILAGALPSLNIPNQEYFSPVVSAQTIQDPQAKVRVDQAEEGAKLVSGQTEANATVTIMVEKTSAKVTVDADAEGNWQAELPEETELVDGDTLNLTVTLTDGEIVSKTITVGLIDHSLTIDEINTSSRQITGQTSPLATVTALYEATGDKWTVDADEAGNFVIELPAELNIEANQKINLTANSTDNQQEFVEAFVEANAEDGASEAETTAIDQETSLVEDVNGTEDATEVTDLEETMADVAPVDHSLEINPIAEGDQIVSGQTSPQATVLVRAEDTGDKWTVDADEQGVWTVELPQSITADQILAVTANSVDNQQAYQEITVEAASQTTQDPSQADTTEAQASFVKVDPVYAGAETISGTTNPGATVLVRHEVTGDKWTTDADEQGNWQVDVPLTLSEGETLAITANSLDNETSYIETGVLAAEATTSQAPVQENFVKVKDIMPGDKMISGTTLPEATVTLLFQTTGDKVSVDADAEGNWTTEVPETVSLKAGNLINVTSNSLEGQQAFVQVKVNDGVTVDKESSVDSKDQLPDTGENKGLWGIVGVVLLALAGAVFFFNRKNSQSMK</sequence>
<keyword evidence="5" id="KW-1133">Transmembrane helix</keyword>
<accession>A0A1H9G526</accession>
<keyword evidence="9" id="KW-1185">Reference proteome</keyword>
<feature type="signal peptide" evidence="6">
    <location>
        <begin position="1"/>
        <end position="30"/>
    </location>
</feature>
<keyword evidence="4" id="KW-0572">Peptidoglycan-anchor</keyword>
<keyword evidence="1" id="KW-0134">Cell wall</keyword>
<keyword evidence="2" id="KW-0964">Secreted</keyword>
<evidence type="ECO:0000256" key="6">
    <source>
        <dbReference type="SAM" id="SignalP"/>
    </source>
</evidence>
<evidence type="ECO:0000256" key="1">
    <source>
        <dbReference type="ARBA" id="ARBA00022512"/>
    </source>
</evidence>
<evidence type="ECO:0000256" key="4">
    <source>
        <dbReference type="ARBA" id="ARBA00023088"/>
    </source>
</evidence>
<dbReference type="AlphaFoldDB" id="A0A1H9G526"/>
<feature type="domain" description="Gram-positive cocci surface proteins LPxTG" evidence="7">
    <location>
        <begin position="546"/>
        <end position="583"/>
    </location>
</feature>
<dbReference type="Pfam" id="PF00746">
    <property type="entry name" value="Gram_pos_anchor"/>
    <property type="match status" value="1"/>
</dbReference>
<evidence type="ECO:0000256" key="5">
    <source>
        <dbReference type="SAM" id="Phobius"/>
    </source>
</evidence>
<name>A0A1H9G526_9LACT</name>
<proteinExistence type="predicted"/>
<dbReference type="NCBIfam" id="TIGR01167">
    <property type="entry name" value="LPXTG_anchor"/>
    <property type="match status" value="1"/>
</dbReference>
<dbReference type="Proteomes" id="UP000198833">
    <property type="component" value="Unassembled WGS sequence"/>
</dbReference>
<evidence type="ECO:0000256" key="3">
    <source>
        <dbReference type="ARBA" id="ARBA00022729"/>
    </source>
</evidence>
<dbReference type="Gene3D" id="2.60.40.10">
    <property type="entry name" value="Immunoglobulins"/>
    <property type="match status" value="5"/>
</dbReference>
<evidence type="ECO:0000313" key="9">
    <source>
        <dbReference type="Proteomes" id="UP000198833"/>
    </source>
</evidence>
<feature type="chain" id="PRO_5038770524" evidence="6">
    <location>
        <begin position="31"/>
        <end position="587"/>
    </location>
</feature>
<dbReference type="STRING" id="89093.SAMN04488558_11134"/>